<reference evidence="2" key="1">
    <citation type="submission" date="2023-07" db="EMBL/GenBank/DDBJ databases">
        <authorList>
            <consortium name="AG Swart"/>
            <person name="Singh M."/>
            <person name="Singh A."/>
            <person name="Seah K."/>
            <person name="Emmerich C."/>
        </authorList>
    </citation>
    <scope>NUCLEOTIDE SEQUENCE</scope>
    <source>
        <strain evidence="2">DP1</strain>
    </source>
</reference>
<name>A0AAD1XDR2_EUPCR</name>
<keyword evidence="3" id="KW-1185">Reference proteome</keyword>
<comment type="caution">
    <text evidence="2">The sequence shown here is derived from an EMBL/GenBank/DDBJ whole genome shotgun (WGS) entry which is preliminary data.</text>
</comment>
<gene>
    <name evidence="2" type="ORF">ECRASSUSDP1_LOCUS8568</name>
</gene>
<evidence type="ECO:0000313" key="2">
    <source>
        <dbReference type="EMBL" id="CAI2367287.1"/>
    </source>
</evidence>
<evidence type="ECO:0000256" key="1">
    <source>
        <dbReference type="SAM" id="MobiDB-lite"/>
    </source>
</evidence>
<organism evidence="2 3">
    <name type="scientific">Euplotes crassus</name>
    <dbReference type="NCBI Taxonomy" id="5936"/>
    <lineage>
        <taxon>Eukaryota</taxon>
        <taxon>Sar</taxon>
        <taxon>Alveolata</taxon>
        <taxon>Ciliophora</taxon>
        <taxon>Intramacronucleata</taxon>
        <taxon>Spirotrichea</taxon>
        <taxon>Hypotrichia</taxon>
        <taxon>Euplotida</taxon>
        <taxon>Euplotidae</taxon>
        <taxon>Moneuplotes</taxon>
    </lineage>
</organism>
<dbReference type="AlphaFoldDB" id="A0AAD1XDR2"/>
<accession>A0AAD1XDR2</accession>
<proteinExistence type="predicted"/>
<feature type="region of interest" description="Disordered" evidence="1">
    <location>
        <begin position="38"/>
        <end position="98"/>
    </location>
</feature>
<sequence length="251" mass="29401">MKMAEKEEYTWFLCFKRKKNTSDKVKKVQPKLAQVVVESSQSSQEEFSGEDSCKIHIQKPCPSKSKESSEELPQRNRNRKKRKSSIMPNDRSFLGELIKSPNSPVANLKVFREKEVDNSAQVMLRNFLNDENLTFDNPIRKRKKKRRFLTKAVNNAKDDDSNEFFPNDFELNHTAISPNDTINIHPSSISIMHPQGTPEESQIQCKSSNLMIEEEFIRDWTKKENRKHRKKNLKTHIVPESKYVESKDKLF</sequence>
<protein>
    <submittedName>
        <fullName evidence="2">Uncharacterized protein</fullName>
    </submittedName>
</protein>
<dbReference type="EMBL" id="CAMPGE010008387">
    <property type="protein sequence ID" value="CAI2367287.1"/>
    <property type="molecule type" value="Genomic_DNA"/>
</dbReference>
<evidence type="ECO:0000313" key="3">
    <source>
        <dbReference type="Proteomes" id="UP001295684"/>
    </source>
</evidence>
<feature type="compositionally biased region" description="Basic and acidic residues" evidence="1">
    <location>
        <begin position="64"/>
        <end position="74"/>
    </location>
</feature>
<dbReference type="Proteomes" id="UP001295684">
    <property type="component" value="Unassembled WGS sequence"/>
</dbReference>